<dbReference type="EMBL" id="JAPWTK010000011">
    <property type="protein sequence ID" value="KAJ8959896.1"/>
    <property type="molecule type" value="Genomic_DNA"/>
</dbReference>
<accession>A0AAV8Z768</accession>
<proteinExistence type="predicted"/>
<evidence type="ECO:0000313" key="2">
    <source>
        <dbReference type="EMBL" id="KAJ8959896.1"/>
    </source>
</evidence>
<dbReference type="Proteomes" id="UP001162162">
    <property type="component" value="Unassembled WGS sequence"/>
</dbReference>
<gene>
    <name evidence="2" type="ORF">NQ318_011632</name>
</gene>
<keyword evidence="1" id="KW-0812">Transmembrane</keyword>
<dbReference type="AlphaFoldDB" id="A0AAV8Z768"/>
<keyword evidence="1" id="KW-0472">Membrane</keyword>
<evidence type="ECO:0000313" key="3">
    <source>
        <dbReference type="Proteomes" id="UP001162162"/>
    </source>
</evidence>
<comment type="caution">
    <text evidence="2">The sequence shown here is derived from an EMBL/GenBank/DDBJ whole genome shotgun (WGS) entry which is preliminary data.</text>
</comment>
<protein>
    <submittedName>
        <fullName evidence="2">Uncharacterized protein</fullName>
    </submittedName>
</protein>
<keyword evidence="3" id="KW-1185">Reference proteome</keyword>
<keyword evidence="1" id="KW-1133">Transmembrane helix</keyword>
<sequence length="92" mass="10394">MKPIEYSIGSSIDLLSVHVVGVWKALPLLKHNSRVYNFGNPTPFLLNSQVTFAMYILSTLLVLASSIVPLLLWPHKALILLYFFQSNVIHMI</sequence>
<name>A0AAV8Z768_9CUCU</name>
<reference evidence="2" key="1">
    <citation type="journal article" date="2023" name="Insect Mol. Biol.">
        <title>Genome sequencing provides insights into the evolution of gene families encoding plant cell wall-degrading enzymes in longhorned beetles.</title>
        <authorList>
            <person name="Shin N.R."/>
            <person name="Okamura Y."/>
            <person name="Kirsch R."/>
            <person name="Pauchet Y."/>
        </authorList>
    </citation>
    <scope>NUCLEOTIDE SEQUENCE</scope>
    <source>
        <strain evidence="2">AMC_N1</strain>
    </source>
</reference>
<organism evidence="2 3">
    <name type="scientific">Aromia moschata</name>
    <dbReference type="NCBI Taxonomy" id="1265417"/>
    <lineage>
        <taxon>Eukaryota</taxon>
        <taxon>Metazoa</taxon>
        <taxon>Ecdysozoa</taxon>
        <taxon>Arthropoda</taxon>
        <taxon>Hexapoda</taxon>
        <taxon>Insecta</taxon>
        <taxon>Pterygota</taxon>
        <taxon>Neoptera</taxon>
        <taxon>Endopterygota</taxon>
        <taxon>Coleoptera</taxon>
        <taxon>Polyphaga</taxon>
        <taxon>Cucujiformia</taxon>
        <taxon>Chrysomeloidea</taxon>
        <taxon>Cerambycidae</taxon>
        <taxon>Cerambycinae</taxon>
        <taxon>Callichromatini</taxon>
        <taxon>Aromia</taxon>
    </lineage>
</organism>
<feature type="transmembrane region" description="Helical" evidence="1">
    <location>
        <begin position="52"/>
        <end position="73"/>
    </location>
</feature>
<evidence type="ECO:0000256" key="1">
    <source>
        <dbReference type="SAM" id="Phobius"/>
    </source>
</evidence>